<evidence type="ECO:0000313" key="4">
    <source>
        <dbReference type="Proteomes" id="UP001341840"/>
    </source>
</evidence>
<gene>
    <name evidence="3" type="ORF">PIB30_046048</name>
</gene>
<evidence type="ECO:0000256" key="1">
    <source>
        <dbReference type="SAM" id="MobiDB-lite"/>
    </source>
</evidence>
<protein>
    <submittedName>
        <fullName evidence="3">Uncharacterized protein</fullName>
    </submittedName>
</protein>
<sequence>MDDDDMCLSPGSETRRRKSKWQALRASIKGTSLMKRLSSKRKERKLRSNSTSRGNITDTTSTTGSSTSFSPNPSIMSTPSSIEDNNTTKNSTPTLTIKNIRLHNLRTATAATSTTSSLNPSTNSSPLLTTSASVSSTSSLSSRLGSISSPHHHHATTNLNYSPRSPFSPPQSISNNRSPFSTQKPRSPFSPARATNLKPGQIYINQRREGCSYDSYIAKCMLTVSLLVLVMWGKALAILFTSIWFYVVRPARRRPEYNNYYNQLIEYNQFRRKIIVKHQGSFQRSQSYYLLSSSSSPSSMSSHHLSSPAFHSMRGNSSTGKFSIS</sequence>
<comment type="caution">
    <text evidence="3">The sequence shown here is derived from an EMBL/GenBank/DDBJ whole genome shotgun (WGS) entry which is preliminary data.</text>
</comment>
<feature type="compositionally biased region" description="Low complexity" evidence="1">
    <location>
        <begin position="51"/>
        <end position="75"/>
    </location>
</feature>
<dbReference type="EMBL" id="JASCZI010000285">
    <property type="protein sequence ID" value="MED6110791.1"/>
    <property type="molecule type" value="Genomic_DNA"/>
</dbReference>
<keyword evidence="2" id="KW-0472">Membrane</keyword>
<proteinExistence type="predicted"/>
<feature type="compositionally biased region" description="Polar residues" evidence="1">
    <location>
        <begin position="156"/>
        <end position="185"/>
    </location>
</feature>
<evidence type="ECO:0000313" key="3">
    <source>
        <dbReference type="EMBL" id="MED6110791.1"/>
    </source>
</evidence>
<name>A0ABU6QFS1_9FABA</name>
<accession>A0ABU6QFS1</accession>
<organism evidence="3 4">
    <name type="scientific">Stylosanthes scabra</name>
    <dbReference type="NCBI Taxonomy" id="79078"/>
    <lineage>
        <taxon>Eukaryota</taxon>
        <taxon>Viridiplantae</taxon>
        <taxon>Streptophyta</taxon>
        <taxon>Embryophyta</taxon>
        <taxon>Tracheophyta</taxon>
        <taxon>Spermatophyta</taxon>
        <taxon>Magnoliopsida</taxon>
        <taxon>eudicotyledons</taxon>
        <taxon>Gunneridae</taxon>
        <taxon>Pentapetalae</taxon>
        <taxon>rosids</taxon>
        <taxon>fabids</taxon>
        <taxon>Fabales</taxon>
        <taxon>Fabaceae</taxon>
        <taxon>Papilionoideae</taxon>
        <taxon>50 kb inversion clade</taxon>
        <taxon>dalbergioids sensu lato</taxon>
        <taxon>Dalbergieae</taxon>
        <taxon>Pterocarpus clade</taxon>
        <taxon>Stylosanthes</taxon>
    </lineage>
</organism>
<keyword evidence="4" id="KW-1185">Reference proteome</keyword>
<keyword evidence="2" id="KW-0812">Transmembrane</keyword>
<evidence type="ECO:0000256" key="2">
    <source>
        <dbReference type="SAM" id="Phobius"/>
    </source>
</evidence>
<feature type="compositionally biased region" description="Polar residues" evidence="1">
    <location>
        <begin position="314"/>
        <end position="325"/>
    </location>
</feature>
<feature type="region of interest" description="Disordered" evidence="1">
    <location>
        <begin position="1"/>
        <end position="193"/>
    </location>
</feature>
<feature type="transmembrane region" description="Helical" evidence="2">
    <location>
        <begin position="221"/>
        <end position="247"/>
    </location>
</feature>
<feature type="compositionally biased region" description="Basic residues" evidence="1">
    <location>
        <begin position="37"/>
        <end position="47"/>
    </location>
</feature>
<feature type="compositionally biased region" description="Low complexity" evidence="1">
    <location>
        <begin position="107"/>
        <end position="149"/>
    </location>
</feature>
<dbReference type="Proteomes" id="UP001341840">
    <property type="component" value="Unassembled WGS sequence"/>
</dbReference>
<keyword evidence="2" id="KW-1133">Transmembrane helix</keyword>
<feature type="region of interest" description="Disordered" evidence="1">
    <location>
        <begin position="305"/>
        <end position="325"/>
    </location>
</feature>
<reference evidence="3 4" key="1">
    <citation type="journal article" date="2023" name="Plants (Basel)">
        <title>Bridging the Gap: Combining Genomics and Transcriptomics Approaches to Understand Stylosanthes scabra, an Orphan Legume from the Brazilian Caatinga.</title>
        <authorList>
            <person name="Ferreira-Neto J.R.C."/>
            <person name="da Silva M.D."/>
            <person name="Binneck E."/>
            <person name="de Melo N.F."/>
            <person name="da Silva R.H."/>
            <person name="de Melo A.L.T.M."/>
            <person name="Pandolfi V."/>
            <person name="Bustamante F.O."/>
            <person name="Brasileiro-Vidal A.C."/>
            <person name="Benko-Iseppon A.M."/>
        </authorList>
    </citation>
    <scope>NUCLEOTIDE SEQUENCE [LARGE SCALE GENOMIC DNA]</scope>
    <source>
        <tissue evidence="3">Leaves</tissue>
    </source>
</reference>
<feature type="compositionally biased region" description="Polar residues" evidence="1">
    <location>
        <begin position="76"/>
        <end position="97"/>
    </location>
</feature>